<dbReference type="EMBL" id="VFOV01000001">
    <property type="protein sequence ID" value="TQL68151.1"/>
    <property type="molecule type" value="Genomic_DNA"/>
</dbReference>
<feature type="transmembrane region" description="Helical" evidence="1">
    <location>
        <begin position="76"/>
        <end position="96"/>
    </location>
</feature>
<comment type="caution">
    <text evidence="2">The sequence shown here is derived from an EMBL/GenBank/DDBJ whole genome shotgun (WGS) entry which is preliminary data.</text>
</comment>
<accession>A0A543A6C7</accession>
<sequence length="201" mass="21332">MWSRVVRIAVEVLAWFAIAVGLIWLLLALSMGGEDFSDASHRPYPAELRDLAPVLATCLPGGAATLVLLDRPTAARICAASTGAMMIAAGFGFRLVPETAERVAPLYHWAPVLAGALLLAFALVGWRAAGERPAVDREPASVLLVILLWVGAFVVGLWVWLLSGDWIGAYEDQQSSWNEGGPAAVLVAVGLVAAGRHSLRL</sequence>
<feature type="transmembrane region" description="Helical" evidence="1">
    <location>
        <begin position="12"/>
        <end position="31"/>
    </location>
</feature>
<keyword evidence="1" id="KW-0472">Membrane</keyword>
<dbReference type="AlphaFoldDB" id="A0A543A6C7"/>
<feature type="transmembrane region" description="Helical" evidence="1">
    <location>
        <begin position="108"/>
        <end position="129"/>
    </location>
</feature>
<proteinExistence type="predicted"/>
<keyword evidence="1" id="KW-0812">Transmembrane</keyword>
<protein>
    <submittedName>
        <fullName evidence="2">Uncharacterized protein</fullName>
    </submittedName>
</protein>
<feature type="transmembrane region" description="Helical" evidence="1">
    <location>
        <begin position="181"/>
        <end position="199"/>
    </location>
</feature>
<organism evidence="2 3">
    <name type="scientific">Nocardioides albertanoniae</name>
    <dbReference type="NCBI Taxonomy" id="1175486"/>
    <lineage>
        <taxon>Bacteria</taxon>
        <taxon>Bacillati</taxon>
        <taxon>Actinomycetota</taxon>
        <taxon>Actinomycetes</taxon>
        <taxon>Propionibacteriales</taxon>
        <taxon>Nocardioidaceae</taxon>
        <taxon>Nocardioides</taxon>
    </lineage>
</organism>
<gene>
    <name evidence="2" type="ORF">FB381_2040</name>
</gene>
<evidence type="ECO:0000256" key="1">
    <source>
        <dbReference type="SAM" id="Phobius"/>
    </source>
</evidence>
<evidence type="ECO:0000313" key="2">
    <source>
        <dbReference type="EMBL" id="TQL68151.1"/>
    </source>
</evidence>
<keyword evidence="3" id="KW-1185">Reference proteome</keyword>
<dbReference type="Proteomes" id="UP000320209">
    <property type="component" value="Unassembled WGS sequence"/>
</dbReference>
<keyword evidence="1" id="KW-1133">Transmembrane helix</keyword>
<feature type="transmembrane region" description="Helical" evidence="1">
    <location>
        <begin position="51"/>
        <end position="69"/>
    </location>
</feature>
<feature type="transmembrane region" description="Helical" evidence="1">
    <location>
        <begin position="141"/>
        <end position="161"/>
    </location>
</feature>
<reference evidence="2 3" key="1">
    <citation type="submission" date="2019-06" db="EMBL/GenBank/DDBJ databases">
        <title>Sequencing the genomes of 1000 actinobacteria strains.</title>
        <authorList>
            <person name="Klenk H.-P."/>
        </authorList>
    </citation>
    <scope>NUCLEOTIDE SEQUENCE [LARGE SCALE GENOMIC DNA]</scope>
    <source>
        <strain evidence="2 3">DSM 25218</strain>
    </source>
</reference>
<dbReference type="RefSeq" id="WP_141780180.1">
    <property type="nucleotide sequence ID" value="NZ_VFOV01000001.1"/>
</dbReference>
<evidence type="ECO:0000313" key="3">
    <source>
        <dbReference type="Proteomes" id="UP000320209"/>
    </source>
</evidence>
<name>A0A543A6C7_9ACTN</name>